<organism evidence="15 16">
    <name type="scientific">Euplotes crassus</name>
    <dbReference type="NCBI Taxonomy" id="5936"/>
    <lineage>
        <taxon>Eukaryota</taxon>
        <taxon>Sar</taxon>
        <taxon>Alveolata</taxon>
        <taxon>Ciliophora</taxon>
        <taxon>Intramacronucleata</taxon>
        <taxon>Spirotrichea</taxon>
        <taxon>Hypotrichia</taxon>
        <taxon>Euplotida</taxon>
        <taxon>Euplotidae</taxon>
        <taxon>Moneuplotes</taxon>
    </lineage>
</organism>
<dbReference type="PANTHER" id="PTHR45943">
    <property type="entry name" value="E3 UBIQUITIN-PROTEIN LIGASE MYCBP2"/>
    <property type="match status" value="1"/>
</dbReference>
<evidence type="ECO:0000313" key="15">
    <source>
        <dbReference type="EMBL" id="CAI2359060.1"/>
    </source>
</evidence>
<evidence type="ECO:0000256" key="6">
    <source>
        <dbReference type="ARBA" id="ARBA00022679"/>
    </source>
</evidence>
<evidence type="ECO:0000256" key="11">
    <source>
        <dbReference type="ARBA" id="ARBA00022833"/>
    </source>
</evidence>
<dbReference type="GO" id="GO:0061630">
    <property type="term" value="F:ubiquitin protein ligase activity"/>
    <property type="evidence" value="ECO:0007669"/>
    <property type="project" value="UniProtKB-EC"/>
</dbReference>
<keyword evidence="12" id="KW-0966">Cell projection</keyword>
<comment type="pathway">
    <text evidence="3">Protein modification; protein ubiquitination.</text>
</comment>
<evidence type="ECO:0000256" key="9">
    <source>
        <dbReference type="ARBA" id="ARBA00022771"/>
    </source>
</evidence>
<evidence type="ECO:0000313" key="16">
    <source>
        <dbReference type="Proteomes" id="UP001295684"/>
    </source>
</evidence>
<evidence type="ECO:0000256" key="5">
    <source>
        <dbReference type="ARBA" id="ARBA00012249"/>
    </source>
</evidence>
<comment type="catalytic activity">
    <reaction evidence="1">
        <text>[E2 ubiquitin-conjugating enzyme]-S-ubiquitinyl-L-cysteine + [acceptor protein]-L-threonine = [E2 ubiquitin-conjugating enzyme]-L-cysteine + [acceptor protein]-3-O-ubiquitinyl-L-threonine.</text>
        <dbReference type="EC" id="2.3.2.33"/>
    </reaction>
</comment>
<dbReference type="Proteomes" id="UP001295684">
    <property type="component" value="Unassembled WGS sequence"/>
</dbReference>
<dbReference type="GO" id="GO:0005886">
    <property type="term" value="C:plasma membrane"/>
    <property type="evidence" value="ECO:0007669"/>
    <property type="project" value="TreeGrafter"/>
</dbReference>
<feature type="domain" description="RING-type" evidence="14">
    <location>
        <begin position="389"/>
        <end position="440"/>
    </location>
</feature>
<dbReference type="AlphaFoldDB" id="A0AAD1U0G1"/>
<keyword evidence="11" id="KW-0862">Zinc</keyword>
<evidence type="ECO:0000256" key="10">
    <source>
        <dbReference type="ARBA" id="ARBA00022786"/>
    </source>
</evidence>
<keyword evidence="9 13" id="KW-0863">Zinc-finger</keyword>
<dbReference type="GO" id="GO:0008270">
    <property type="term" value="F:zinc ion binding"/>
    <property type="evidence" value="ECO:0007669"/>
    <property type="project" value="UniProtKB-KW"/>
</dbReference>
<comment type="caution">
    <text evidence="15">The sequence shown here is derived from an EMBL/GenBank/DDBJ whole genome shotgun (WGS) entry which is preliminary data.</text>
</comment>
<reference evidence="15" key="1">
    <citation type="submission" date="2023-07" db="EMBL/GenBank/DDBJ databases">
        <authorList>
            <consortium name="AG Swart"/>
            <person name="Singh M."/>
            <person name="Singh A."/>
            <person name="Seah K."/>
            <person name="Emmerich C."/>
        </authorList>
    </citation>
    <scope>NUCLEOTIDE SEQUENCE</scope>
    <source>
        <strain evidence="15">DP1</strain>
    </source>
</reference>
<gene>
    <name evidence="15" type="ORF">ECRASSUSDP1_LOCUS345</name>
</gene>
<evidence type="ECO:0000256" key="1">
    <source>
        <dbReference type="ARBA" id="ARBA00000333"/>
    </source>
</evidence>
<sequence>MEAHNGSHHDEDRYKNHLYCECEQYISIKQISKHYGSCSPMKKKYGKLFGIIDKLITSESKDIQDWRSLEALFKFLQGHIKMMINKEEKRPNQFKNIMRKEPVPNNEVYMSQESVEYGQREDQHMYEEEKMEYKEYYQPEEEKMNRCGSCKKYITENDEESQNVVIPECFHFFHKDCLRVQAKKQYMKDMKASCNVCDSVIPNAYLNEFFGKEFLDDIETELLRKQLKEEGGMIDCKCGNMLQVAPGKVDYNQKDDEGKVLSKAAAENMAQFRVRCNECSLIFCSNCNADPYHLGKTCEEFAEYRGADKCRFCLEKLKKIRKKGPLAFRAVCRSEECEMYMERSCDKQLDCGHFCCGAKVDEDCLPCLDADCVSQNPGLTLDQTGDDFCNICYMGGLSQAPSVQLDCRHIFHEECLIKVLEGKWSGPRINFEYIKCPTCKTEMSCNHPEINRHINLAKTLREKINDIAMKRAKHEGIDKDDRLQQAPYNGELLPYAVARLSYYMCFKCKKPYFGGLKSCENNNNQNAANFKPEELVCGSCSAESVGGGIKDCKKHGTDYIEFKCKFCCSIAQWFCWGTTHFCDDCHTRQNKGDYLTKKKLSELAKCKGARSCPLKVDHPQNGKEEYALGCAICKNMKENDKGY</sequence>
<keyword evidence="7" id="KW-0479">Metal-binding</keyword>
<dbReference type="Gene3D" id="3.30.40.10">
    <property type="entry name" value="Zinc/RING finger domain, C3HC4 (zinc finger)"/>
    <property type="match status" value="2"/>
</dbReference>
<keyword evidence="6" id="KW-0808">Transferase</keyword>
<accession>A0AAD1U0G1</accession>
<dbReference type="SUPFAM" id="SSF57850">
    <property type="entry name" value="RING/U-box"/>
    <property type="match status" value="2"/>
</dbReference>
<dbReference type="InterPro" id="IPR013083">
    <property type="entry name" value="Znf_RING/FYVE/PHD"/>
</dbReference>
<evidence type="ECO:0000259" key="14">
    <source>
        <dbReference type="PROSITE" id="PS50089"/>
    </source>
</evidence>
<dbReference type="FunFam" id="3.30.40.10:FF:000078">
    <property type="entry name" value="E3 ubiquitin-protein ligase MYCBP2 isoform X1"/>
    <property type="match status" value="1"/>
</dbReference>
<dbReference type="SMART" id="SM00184">
    <property type="entry name" value="RING"/>
    <property type="match status" value="2"/>
</dbReference>
<proteinExistence type="inferred from homology"/>
<dbReference type="InterPro" id="IPR001841">
    <property type="entry name" value="Znf_RING"/>
</dbReference>
<evidence type="ECO:0000256" key="2">
    <source>
        <dbReference type="ARBA" id="ARBA00004489"/>
    </source>
</evidence>
<dbReference type="EC" id="2.3.2.33" evidence="5"/>
<feature type="domain" description="RING-type" evidence="14">
    <location>
        <begin position="147"/>
        <end position="198"/>
    </location>
</feature>
<evidence type="ECO:0000256" key="12">
    <source>
        <dbReference type="ARBA" id="ARBA00023273"/>
    </source>
</evidence>
<dbReference type="GO" id="GO:0005634">
    <property type="term" value="C:nucleus"/>
    <property type="evidence" value="ECO:0007669"/>
    <property type="project" value="TreeGrafter"/>
</dbReference>
<protein>
    <recommendedName>
        <fullName evidence="5">RCR-type E3 ubiquitin transferase</fullName>
        <ecNumber evidence="5">2.3.2.33</ecNumber>
    </recommendedName>
</protein>
<keyword evidence="8" id="KW-0677">Repeat</keyword>
<evidence type="ECO:0000256" key="7">
    <source>
        <dbReference type="ARBA" id="ARBA00022723"/>
    </source>
</evidence>
<comment type="subcellular location">
    <subcellularLocation>
        <location evidence="2">Cell projection</location>
        <location evidence="2">Axon</location>
    </subcellularLocation>
</comment>
<evidence type="ECO:0000256" key="13">
    <source>
        <dbReference type="PROSITE-ProRule" id="PRU00175"/>
    </source>
</evidence>
<keyword evidence="10" id="KW-0833">Ubl conjugation pathway</keyword>
<dbReference type="PANTHER" id="PTHR45943:SF2">
    <property type="entry name" value="RING-TYPE DOMAIN-CONTAINING PROTEIN"/>
    <property type="match status" value="1"/>
</dbReference>
<keyword evidence="16" id="KW-1185">Reference proteome</keyword>
<comment type="similarity">
    <text evidence="4">Belongs to the RING-Cys relay (RCR) family.</text>
</comment>
<name>A0AAD1U0G1_EUPCR</name>
<evidence type="ECO:0000256" key="4">
    <source>
        <dbReference type="ARBA" id="ARBA00005415"/>
    </source>
</evidence>
<evidence type="ECO:0000256" key="3">
    <source>
        <dbReference type="ARBA" id="ARBA00004906"/>
    </source>
</evidence>
<dbReference type="EMBL" id="CAMPGE010000319">
    <property type="protein sequence ID" value="CAI2359060.1"/>
    <property type="molecule type" value="Genomic_DNA"/>
</dbReference>
<dbReference type="PROSITE" id="PS50089">
    <property type="entry name" value="ZF_RING_2"/>
    <property type="match status" value="2"/>
</dbReference>
<evidence type="ECO:0000256" key="8">
    <source>
        <dbReference type="ARBA" id="ARBA00022737"/>
    </source>
</evidence>